<feature type="transmembrane region" description="Helical" evidence="2">
    <location>
        <begin position="179"/>
        <end position="196"/>
    </location>
</feature>
<keyword evidence="4" id="KW-0482">Metalloprotease</keyword>
<keyword evidence="2" id="KW-1133">Transmembrane helix</keyword>
<comment type="caution">
    <text evidence="4">The sequence shown here is derived from an EMBL/GenBank/DDBJ whole genome shotgun (WGS) entry which is preliminary data.</text>
</comment>
<organism evidence="4 5">
    <name type="scientific">Paenibacillus alvei</name>
    <name type="common">Bacillus alvei</name>
    <dbReference type="NCBI Taxonomy" id="44250"/>
    <lineage>
        <taxon>Bacteria</taxon>
        <taxon>Bacillati</taxon>
        <taxon>Bacillota</taxon>
        <taxon>Bacilli</taxon>
        <taxon>Bacillales</taxon>
        <taxon>Paenibacillaceae</taxon>
        <taxon>Paenibacillus</taxon>
    </lineage>
</organism>
<accession>A0ABT4E7R5</accession>
<feature type="transmembrane region" description="Helical" evidence="2">
    <location>
        <begin position="148"/>
        <end position="167"/>
    </location>
</feature>
<evidence type="ECO:0000259" key="3">
    <source>
        <dbReference type="Pfam" id="PF02517"/>
    </source>
</evidence>
<protein>
    <submittedName>
        <fullName evidence="4">CPBP family intramembrane metalloprotease</fullName>
    </submittedName>
</protein>
<gene>
    <name evidence="4" type="ORF">M5X04_10560</name>
</gene>
<evidence type="ECO:0000256" key="2">
    <source>
        <dbReference type="SAM" id="Phobius"/>
    </source>
</evidence>
<keyword evidence="4" id="KW-0645">Protease</keyword>
<sequence length="275" mass="31149">MSLWAQILLYGVVGALVYCGLYVWTPKLVNRGVSLLFSFWFFLWSPVLLLIPLSILLYWIDGGVLSLASFVERFRLTPIDSQDWLWVIGAVVFTILFDQLLEPVGKYFARKRLFAPPPYLPAPFNPLKKFSIPPTEFFHTPLRRNGKLLAWFIPLHLIAMFSEELMWRGYMLPLQIDLFGSYAWVVNGLLWAWLIHACLKWHFIGMLPGMLIAPWIAQYTGSTWASFAAHAIGNAPLWVLLWIGVMHTPTTKVDNGAAKGETSSAQQSSSSDASV</sequence>
<feature type="transmembrane region" description="Helical" evidence="2">
    <location>
        <begin position="6"/>
        <end position="24"/>
    </location>
</feature>
<evidence type="ECO:0000313" key="5">
    <source>
        <dbReference type="Proteomes" id="UP001527090"/>
    </source>
</evidence>
<feature type="region of interest" description="Disordered" evidence="1">
    <location>
        <begin position="256"/>
        <end position="275"/>
    </location>
</feature>
<dbReference type="Pfam" id="PF02517">
    <property type="entry name" value="Rce1-like"/>
    <property type="match status" value="1"/>
</dbReference>
<keyword evidence="4" id="KW-0378">Hydrolase</keyword>
<feature type="transmembrane region" description="Helical" evidence="2">
    <location>
        <begin position="227"/>
        <end position="245"/>
    </location>
</feature>
<name>A0ABT4E7R5_PAEAL</name>
<dbReference type="InterPro" id="IPR003675">
    <property type="entry name" value="Rce1/LyrA-like_dom"/>
</dbReference>
<dbReference type="GO" id="GO:0008237">
    <property type="term" value="F:metallopeptidase activity"/>
    <property type="evidence" value="ECO:0007669"/>
    <property type="project" value="UniProtKB-KW"/>
</dbReference>
<feature type="transmembrane region" description="Helical" evidence="2">
    <location>
        <begin position="84"/>
        <end position="101"/>
    </location>
</feature>
<keyword evidence="2" id="KW-0812">Transmembrane</keyword>
<dbReference type="EMBL" id="JAMDLY010000010">
    <property type="protein sequence ID" value="MCY9529772.1"/>
    <property type="molecule type" value="Genomic_DNA"/>
</dbReference>
<dbReference type="RefSeq" id="WP_028532452.1">
    <property type="nucleotide sequence ID" value="NZ_JAMDLY010000010.1"/>
</dbReference>
<feature type="transmembrane region" description="Helical" evidence="2">
    <location>
        <begin position="36"/>
        <end position="60"/>
    </location>
</feature>
<proteinExistence type="predicted"/>
<reference evidence="4 5" key="1">
    <citation type="submission" date="2022-05" db="EMBL/GenBank/DDBJ databases">
        <title>Genome Sequencing of Bee-Associated Microbes.</title>
        <authorList>
            <person name="Dunlap C."/>
        </authorList>
    </citation>
    <scope>NUCLEOTIDE SEQUENCE [LARGE SCALE GENOMIC DNA]</scope>
    <source>
        <strain evidence="4 5">NRRL NRS-750</strain>
    </source>
</reference>
<keyword evidence="5" id="KW-1185">Reference proteome</keyword>
<keyword evidence="2" id="KW-0472">Membrane</keyword>
<dbReference type="Proteomes" id="UP001527090">
    <property type="component" value="Unassembled WGS sequence"/>
</dbReference>
<feature type="compositionally biased region" description="Low complexity" evidence="1">
    <location>
        <begin position="263"/>
        <end position="275"/>
    </location>
</feature>
<evidence type="ECO:0000313" key="4">
    <source>
        <dbReference type="EMBL" id="MCY9529772.1"/>
    </source>
</evidence>
<evidence type="ECO:0000256" key="1">
    <source>
        <dbReference type="SAM" id="MobiDB-lite"/>
    </source>
</evidence>
<feature type="domain" description="CAAX prenyl protease 2/Lysostaphin resistance protein A-like" evidence="3">
    <location>
        <begin position="147"/>
        <end position="235"/>
    </location>
</feature>